<evidence type="ECO:0000313" key="1">
    <source>
        <dbReference type="EMBL" id="MFD2597629.1"/>
    </source>
</evidence>
<sequence>MTLLFQSCTKDFENINTNPISYTEDNFDPNFLLSNLQLSYAGSNDFAYDTWRANLIYSGTMMQGLSSVISYWSGDKYILNLPYTSAYWEKAYGDQVKLVSELSEFTKEKDQYRNVHQVSRIMKALVFQRLTDLYGDIPYSEAGLGYRQEVFYPKYDSQDSIYADMLKELEEAVIALDPAADAVSGDMFYQGNVAQWQKFGYTLMLRMAMRLTKVNATLAQEYATKALGKTMQNNDDNAMVAHDDAGGRVTQNRIAQVFLDGGQEHYYVKWSDTFIDKLKANNDPRIAVAVTNLYPLNAQGGIPASGSQNANFNRNAASQKGMPNGRDLSGIAGRDISSHPSYTTISDYSGPHPLMISRTAPTFLLTYSESELLLAEANVRWGIGESAATHYRNAIVASATNLANFGTALNISASAANTFAEANPLVVGRELEQIATEYWLHNTTVFNYYEVWSNWRRTGLPALTPVNYVNNATQGRIPRRFPYPIAEESTNPQHYRAASAAVPGGDILMGRVWWDTE</sequence>
<protein>
    <submittedName>
        <fullName evidence="1">SusD/RagB family nutrient-binding outer membrane lipoprotein</fullName>
    </submittedName>
</protein>
<dbReference type="RefSeq" id="WP_380866911.1">
    <property type="nucleotide sequence ID" value="NZ_JBHUMA010000004.1"/>
</dbReference>
<proteinExistence type="predicted"/>
<keyword evidence="1" id="KW-0449">Lipoprotein</keyword>
<gene>
    <name evidence="1" type="ORF">ACFSQ3_01590</name>
</gene>
<dbReference type="SUPFAM" id="SSF48452">
    <property type="entry name" value="TPR-like"/>
    <property type="match status" value="1"/>
</dbReference>
<reference evidence="2" key="1">
    <citation type="journal article" date="2019" name="Int. J. Syst. Evol. Microbiol.">
        <title>The Global Catalogue of Microorganisms (GCM) 10K type strain sequencing project: providing services to taxonomists for standard genome sequencing and annotation.</title>
        <authorList>
            <consortium name="The Broad Institute Genomics Platform"/>
            <consortium name="The Broad Institute Genome Sequencing Center for Infectious Disease"/>
            <person name="Wu L."/>
            <person name="Ma J."/>
        </authorList>
    </citation>
    <scope>NUCLEOTIDE SEQUENCE [LARGE SCALE GENOMIC DNA]</scope>
    <source>
        <strain evidence="2">KCTC 42248</strain>
    </source>
</reference>
<accession>A0ABW5NHV6</accession>
<dbReference type="Pfam" id="PF12771">
    <property type="entry name" value="SusD-like_2"/>
    <property type="match status" value="1"/>
</dbReference>
<dbReference type="InterPro" id="IPR041662">
    <property type="entry name" value="SusD-like_2"/>
</dbReference>
<organism evidence="1 2">
    <name type="scientific">Sphingobacterium corticis</name>
    <dbReference type="NCBI Taxonomy" id="1812823"/>
    <lineage>
        <taxon>Bacteria</taxon>
        <taxon>Pseudomonadati</taxon>
        <taxon>Bacteroidota</taxon>
        <taxon>Sphingobacteriia</taxon>
        <taxon>Sphingobacteriales</taxon>
        <taxon>Sphingobacteriaceae</taxon>
        <taxon>Sphingobacterium</taxon>
    </lineage>
</organism>
<evidence type="ECO:0000313" key="2">
    <source>
        <dbReference type="Proteomes" id="UP001597393"/>
    </source>
</evidence>
<comment type="caution">
    <text evidence="1">The sequence shown here is derived from an EMBL/GenBank/DDBJ whole genome shotgun (WGS) entry which is preliminary data.</text>
</comment>
<dbReference type="InterPro" id="IPR011990">
    <property type="entry name" value="TPR-like_helical_dom_sf"/>
</dbReference>
<dbReference type="Gene3D" id="1.25.40.390">
    <property type="match status" value="1"/>
</dbReference>
<keyword evidence="2" id="KW-1185">Reference proteome</keyword>
<dbReference type="EMBL" id="JBHUMA010000004">
    <property type="protein sequence ID" value="MFD2597629.1"/>
    <property type="molecule type" value="Genomic_DNA"/>
</dbReference>
<name>A0ABW5NHV6_9SPHI</name>
<dbReference type="Proteomes" id="UP001597393">
    <property type="component" value="Unassembled WGS sequence"/>
</dbReference>